<sequence length="161" mass="18230">MEIELGADIQVAEDLDETAPFFSHVAINDIETWYQVALSHLNHSNTAECTVRLVTPQESQSLNSQYRQQDKPTNVLSFPSELPEFVESSYIGDIVICVDIVISEANAQNKTIKAHFMHLCIHGLLHILGYDHIEDLEAEKMESLEIEILHKLGIDDPYKVQ</sequence>
<organism evidence="9 10">
    <name type="scientific">Agaribacter marinus</name>
    <dbReference type="NCBI Taxonomy" id="1431249"/>
    <lineage>
        <taxon>Bacteria</taxon>
        <taxon>Pseudomonadati</taxon>
        <taxon>Pseudomonadota</taxon>
        <taxon>Gammaproteobacteria</taxon>
        <taxon>Alteromonadales</taxon>
        <taxon>Alteromonadaceae</taxon>
        <taxon>Agaribacter</taxon>
    </lineage>
</organism>
<keyword evidence="3 8" id="KW-0540">Nuclease</keyword>
<evidence type="ECO:0000256" key="5">
    <source>
        <dbReference type="ARBA" id="ARBA00022759"/>
    </source>
</evidence>
<name>A0AA37WG11_9ALTE</name>
<dbReference type="EC" id="3.1.-.-" evidence="8"/>
<evidence type="ECO:0000256" key="8">
    <source>
        <dbReference type="HAMAP-Rule" id="MF_00009"/>
    </source>
</evidence>
<dbReference type="PANTHER" id="PTHR46986:SF1">
    <property type="entry name" value="ENDORIBONUCLEASE YBEY, CHLOROPLASTIC"/>
    <property type="match status" value="1"/>
</dbReference>
<comment type="subcellular location">
    <subcellularLocation>
        <location evidence="8">Cytoplasm</location>
    </subcellularLocation>
</comment>
<proteinExistence type="inferred from homology"/>
<evidence type="ECO:0000256" key="3">
    <source>
        <dbReference type="ARBA" id="ARBA00022722"/>
    </source>
</evidence>
<gene>
    <name evidence="8 9" type="primary">ybeY</name>
    <name evidence="9" type="ORF">GCM10007852_04190</name>
</gene>
<evidence type="ECO:0000313" key="9">
    <source>
        <dbReference type="EMBL" id="GLR69511.1"/>
    </source>
</evidence>
<keyword evidence="2 8" id="KW-0690">Ribosome biogenesis</keyword>
<comment type="similarity">
    <text evidence="1 8">Belongs to the endoribonuclease YbeY family.</text>
</comment>
<evidence type="ECO:0000313" key="10">
    <source>
        <dbReference type="Proteomes" id="UP001156601"/>
    </source>
</evidence>
<keyword evidence="6 8" id="KW-0378">Hydrolase</keyword>
<dbReference type="GO" id="GO:0008270">
    <property type="term" value="F:zinc ion binding"/>
    <property type="evidence" value="ECO:0007669"/>
    <property type="project" value="UniProtKB-UniRule"/>
</dbReference>
<dbReference type="PANTHER" id="PTHR46986">
    <property type="entry name" value="ENDORIBONUCLEASE YBEY, CHLOROPLASTIC"/>
    <property type="match status" value="1"/>
</dbReference>
<dbReference type="NCBIfam" id="TIGR00043">
    <property type="entry name" value="rRNA maturation RNase YbeY"/>
    <property type="match status" value="1"/>
</dbReference>
<evidence type="ECO:0000256" key="1">
    <source>
        <dbReference type="ARBA" id="ARBA00010875"/>
    </source>
</evidence>
<evidence type="ECO:0000256" key="7">
    <source>
        <dbReference type="ARBA" id="ARBA00022833"/>
    </source>
</evidence>
<dbReference type="GO" id="GO:0004521">
    <property type="term" value="F:RNA endonuclease activity"/>
    <property type="evidence" value="ECO:0007669"/>
    <property type="project" value="UniProtKB-UniRule"/>
</dbReference>
<evidence type="ECO:0000256" key="2">
    <source>
        <dbReference type="ARBA" id="ARBA00022517"/>
    </source>
</evidence>
<keyword evidence="10" id="KW-1185">Reference proteome</keyword>
<keyword evidence="8" id="KW-0698">rRNA processing</keyword>
<accession>A0AA37WG11</accession>
<comment type="caution">
    <text evidence="9">The sequence shown here is derived from an EMBL/GenBank/DDBJ whole genome shotgun (WGS) entry which is preliminary data.</text>
</comment>
<evidence type="ECO:0000256" key="4">
    <source>
        <dbReference type="ARBA" id="ARBA00022723"/>
    </source>
</evidence>
<feature type="binding site" evidence="8">
    <location>
        <position position="132"/>
    </location>
    <ligand>
        <name>Zn(2+)</name>
        <dbReference type="ChEBI" id="CHEBI:29105"/>
        <note>catalytic</note>
    </ligand>
</feature>
<dbReference type="GO" id="GO:0005737">
    <property type="term" value="C:cytoplasm"/>
    <property type="evidence" value="ECO:0007669"/>
    <property type="project" value="UniProtKB-SubCell"/>
</dbReference>
<dbReference type="Gene3D" id="3.40.390.30">
    <property type="entry name" value="Metalloproteases ('zincins'), catalytic domain"/>
    <property type="match status" value="1"/>
</dbReference>
<feature type="binding site" evidence="8">
    <location>
        <position position="122"/>
    </location>
    <ligand>
        <name>Zn(2+)</name>
        <dbReference type="ChEBI" id="CHEBI:29105"/>
        <note>catalytic</note>
    </ligand>
</feature>
<keyword evidence="8" id="KW-0963">Cytoplasm</keyword>
<keyword evidence="7 8" id="KW-0862">Zinc</keyword>
<evidence type="ECO:0000256" key="6">
    <source>
        <dbReference type="ARBA" id="ARBA00022801"/>
    </source>
</evidence>
<comment type="function">
    <text evidence="8">Single strand-specific metallo-endoribonuclease involved in late-stage 70S ribosome quality control and in maturation of the 3' terminus of the 16S rRNA.</text>
</comment>
<dbReference type="InterPro" id="IPR023091">
    <property type="entry name" value="MetalPrtase_cat_dom_sf_prd"/>
</dbReference>
<dbReference type="SUPFAM" id="SSF55486">
    <property type="entry name" value="Metalloproteases ('zincins'), catalytic domain"/>
    <property type="match status" value="1"/>
</dbReference>
<dbReference type="Pfam" id="PF02130">
    <property type="entry name" value="YbeY"/>
    <property type="match status" value="1"/>
</dbReference>
<dbReference type="AlphaFoldDB" id="A0AA37WG11"/>
<dbReference type="InterPro" id="IPR002036">
    <property type="entry name" value="YbeY"/>
</dbReference>
<keyword evidence="4 8" id="KW-0479">Metal-binding</keyword>
<dbReference type="RefSeq" id="WP_284215839.1">
    <property type="nucleotide sequence ID" value="NZ_BSOT01000005.1"/>
</dbReference>
<feature type="binding site" evidence="8">
    <location>
        <position position="126"/>
    </location>
    <ligand>
        <name>Zn(2+)</name>
        <dbReference type="ChEBI" id="CHEBI:29105"/>
        <note>catalytic</note>
    </ligand>
</feature>
<comment type="cofactor">
    <cofactor evidence="8">
        <name>Zn(2+)</name>
        <dbReference type="ChEBI" id="CHEBI:29105"/>
    </cofactor>
    <text evidence="8">Binds 1 zinc ion.</text>
</comment>
<protein>
    <recommendedName>
        <fullName evidence="8">Endoribonuclease YbeY</fullName>
        <ecNumber evidence="8">3.1.-.-</ecNumber>
    </recommendedName>
</protein>
<reference evidence="9" key="1">
    <citation type="journal article" date="2014" name="Int. J. Syst. Evol. Microbiol.">
        <title>Complete genome sequence of Corynebacterium casei LMG S-19264T (=DSM 44701T), isolated from a smear-ripened cheese.</title>
        <authorList>
            <consortium name="US DOE Joint Genome Institute (JGI-PGF)"/>
            <person name="Walter F."/>
            <person name="Albersmeier A."/>
            <person name="Kalinowski J."/>
            <person name="Ruckert C."/>
        </authorList>
    </citation>
    <scope>NUCLEOTIDE SEQUENCE</scope>
    <source>
        <strain evidence="9">NBRC 110023</strain>
    </source>
</reference>
<dbReference type="GO" id="GO:0006364">
    <property type="term" value="P:rRNA processing"/>
    <property type="evidence" value="ECO:0007669"/>
    <property type="project" value="UniProtKB-UniRule"/>
</dbReference>
<dbReference type="Proteomes" id="UP001156601">
    <property type="component" value="Unassembled WGS sequence"/>
</dbReference>
<dbReference type="InterPro" id="IPR020549">
    <property type="entry name" value="YbeY_CS"/>
</dbReference>
<reference evidence="9" key="2">
    <citation type="submission" date="2023-01" db="EMBL/GenBank/DDBJ databases">
        <title>Draft genome sequence of Agaribacter marinus strain NBRC 110023.</title>
        <authorList>
            <person name="Sun Q."/>
            <person name="Mori K."/>
        </authorList>
    </citation>
    <scope>NUCLEOTIDE SEQUENCE</scope>
    <source>
        <strain evidence="9">NBRC 110023</strain>
    </source>
</reference>
<dbReference type="GO" id="GO:0004222">
    <property type="term" value="F:metalloendopeptidase activity"/>
    <property type="evidence" value="ECO:0007669"/>
    <property type="project" value="InterPro"/>
</dbReference>
<dbReference type="HAMAP" id="MF_00009">
    <property type="entry name" value="Endoribonucl_YbeY"/>
    <property type="match status" value="1"/>
</dbReference>
<dbReference type="PROSITE" id="PS01306">
    <property type="entry name" value="UPF0054"/>
    <property type="match status" value="1"/>
</dbReference>
<keyword evidence="5 8" id="KW-0255">Endonuclease</keyword>
<dbReference type="EMBL" id="BSOT01000005">
    <property type="protein sequence ID" value="GLR69511.1"/>
    <property type="molecule type" value="Genomic_DNA"/>
</dbReference>